<keyword evidence="3" id="KW-0547">Nucleotide-binding</keyword>
<keyword evidence="1" id="KW-0723">Serine/threonine-protein kinase</keyword>
<evidence type="ECO:0000256" key="3">
    <source>
        <dbReference type="ARBA" id="ARBA00022741"/>
    </source>
</evidence>
<name>A0A397WCG9_9GLOM</name>
<keyword evidence="8" id="KW-1185">Reference proteome</keyword>
<dbReference type="OrthoDB" id="2404173at2759"/>
<dbReference type="Gene3D" id="1.10.510.10">
    <property type="entry name" value="Transferase(Phosphotransferase) domain 1"/>
    <property type="match status" value="1"/>
</dbReference>
<accession>A0A397WCG9</accession>
<dbReference type="InterPro" id="IPR000719">
    <property type="entry name" value="Prot_kinase_dom"/>
</dbReference>
<evidence type="ECO:0000256" key="5">
    <source>
        <dbReference type="ARBA" id="ARBA00022840"/>
    </source>
</evidence>
<dbReference type="GO" id="GO:0004674">
    <property type="term" value="F:protein serine/threonine kinase activity"/>
    <property type="evidence" value="ECO:0007669"/>
    <property type="project" value="UniProtKB-KW"/>
</dbReference>
<evidence type="ECO:0000259" key="6">
    <source>
        <dbReference type="PROSITE" id="PS50011"/>
    </source>
</evidence>
<keyword evidence="5" id="KW-0067">ATP-binding</keyword>
<evidence type="ECO:0000313" key="7">
    <source>
        <dbReference type="EMBL" id="RIB29806.1"/>
    </source>
</evidence>
<evidence type="ECO:0000313" key="8">
    <source>
        <dbReference type="Proteomes" id="UP000266673"/>
    </source>
</evidence>
<dbReference type="InterPro" id="IPR001245">
    <property type="entry name" value="Ser-Thr/Tyr_kinase_cat_dom"/>
</dbReference>
<sequence length="121" mass="13950">MLHKNLDIIAKIDFENILQDDFKNAYNADLGLSITANIELKSKSDGIYGFLPYITPEILNRQPYTKASDIYSFGIIMLEICMPQNIKLNIDSLYKSNFILFNTAYQDNNLYKLKISDIIDE</sequence>
<evidence type="ECO:0000256" key="1">
    <source>
        <dbReference type="ARBA" id="ARBA00022527"/>
    </source>
</evidence>
<organism evidence="7 8">
    <name type="scientific">Gigaspora rosea</name>
    <dbReference type="NCBI Taxonomy" id="44941"/>
    <lineage>
        <taxon>Eukaryota</taxon>
        <taxon>Fungi</taxon>
        <taxon>Fungi incertae sedis</taxon>
        <taxon>Mucoromycota</taxon>
        <taxon>Glomeromycotina</taxon>
        <taxon>Glomeromycetes</taxon>
        <taxon>Diversisporales</taxon>
        <taxon>Gigasporaceae</taxon>
        <taxon>Gigaspora</taxon>
    </lineage>
</organism>
<keyword evidence="2" id="KW-0808">Transferase</keyword>
<dbReference type="Proteomes" id="UP000266673">
    <property type="component" value="Unassembled WGS sequence"/>
</dbReference>
<reference evidence="7 8" key="1">
    <citation type="submission" date="2018-06" db="EMBL/GenBank/DDBJ databases">
        <title>Comparative genomics reveals the genomic features of Rhizophagus irregularis, R. cerebriforme, R. diaphanum and Gigaspora rosea, and their symbiotic lifestyle signature.</title>
        <authorList>
            <person name="Morin E."/>
            <person name="San Clemente H."/>
            <person name="Chen E.C.H."/>
            <person name="De La Providencia I."/>
            <person name="Hainaut M."/>
            <person name="Kuo A."/>
            <person name="Kohler A."/>
            <person name="Murat C."/>
            <person name="Tang N."/>
            <person name="Roy S."/>
            <person name="Loubradou J."/>
            <person name="Henrissat B."/>
            <person name="Grigoriev I.V."/>
            <person name="Corradi N."/>
            <person name="Roux C."/>
            <person name="Martin F.M."/>
        </authorList>
    </citation>
    <scope>NUCLEOTIDE SEQUENCE [LARGE SCALE GENOMIC DNA]</scope>
    <source>
        <strain evidence="7 8">DAOM 194757</strain>
    </source>
</reference>
<dbReference type="SUPFAM" id="SSF56112">
    <property type="entry name" value="Protein kinase-like (PK-like)"/>
    <property type="match status" value="1"/>
</dbReference>
<dbReference type="GO" id="GO:0005524">
    <property type="term" value="F:ATP binding"/>
    <property type="evidence" value="ECO:0007669"/>
    <property type="project" value="UniProtKB-KW"/>
</dbReference>
<evidence type="ECO:0000256" key="2">
    <source>
        <dbReference type="ARBA" id="ARBA00022679"/>
    </source>
</evidence>
<dbReference type="EMBL" id="QKWP01000029">
    <property type="protein sequence ID" value="RIB29806.1"/>
    <property type="molecule type" value="Genomic_DNA"/>
</dbReference>
<comment type="caution">
    <text evidence="7">The sequence shown here is derived from an EMBL/GenBank/DDBJ whole genome shotgun (WGS) entry which is preliminary data.</text>
</comment>
<dbReference type="STRING" id="44941.A0A397WCG9"/>
<protein>
    <recommendedName>
        <fullName evidence="6">Protein kinase domain-containing protein</fullName>
    </recommendedName>
</protein>
<dbReference type="AlphaFoldDB" id="A0A397WCG9"/>
<keyword evidence="4" id="KW-0418">Kinase</keyword>
<dbReference type="InterPro" id="IPR011009">
    <property type="entry name" value="Kinase-like_dom_sf"/>
</dbReference>
<evidence type="ECO:0000256" key="4">
    <source>
        <dbReference type="ARBA" id="ARBA00022777"/>
    </source>
</evidence>
<proteinExistence type="predicted"/>
<dbReference type="Pfam" id="PF07714">
    <property type="entry name" value="PK_Tyr_Ser-Thr"/>
    <property type="match status" value="1"/>
</dbReference>
<feature type="domain" description="Protein kinase" evidence="6">
    <location>
        <begin position="1"/>
        <end position="121"/>
    </location>
</feature>
<gene>
    <name evidence="7" type="ORF">C2G38_2154475</name>
</gene>
<dbReference type="PROSITE" id="PS50011">
    <property type="entry name" value="PROTEIN_KINASE_DOM"/>
    <property type="match status" value="1"/>
</dbReference>
<dbReference type="PANTHER" id="PTHR24351">
    <property type="entry name" value="RIBOSOMAL PROTEIN S6 KINASE"/>
    <property type="match status" value="1"/>
</dbReference>